<protein>
    <submittedName>
        <fullName evidence="2">CHAT domain-containing protein</fullName>
    </submittedName>
</protein>
<evidence type="ECO:0000259" key="1">
    <source>
        <dbReference type="Pfam" id="PF12770"/>
    </source>
</evidence>
<comment type="caution">
    <text evidence="2">The sequence shown here is derived from an EMBL/GenBank/DDBJ whole genome shotgun (WGS) entry which is preliminary data.</text>
</comment>
<dbReference type="Gene3D" id="1.25.40.10">
    <property type="entry name" value="Tetratricopeptide repeat domain"/>
    <property type="match status" value="2"/>
</dbReference>
<feature type="domain" description="CHAT" evidence="1">
    <location>
        <begin position="717"/>
        <end position="1070"/>
    </location>
</feature>
<proteinExistence type="predicted"/>
<dbReference type="InterPro" id="IPR011990">
    <property type="entry name" value="TPR-like_helical_dom_sf"/>
</dbReference>
<dbReference type="Pfam" id="PF12770">
    <property type="entry name" value="CHAT"/>
    <property type="match status" value="1"/>
</dbReference>
<accession>A0ABT1XT08</accession>
<dbReference type="EMBL" id="JANKHH010000007">
    <property type="protein sequence ID" value="MCR2834799.1"/>
    <property type="molecule type" value="Genomic_DNA"/>
</dbReference>
<evidence type="ECO:0000313" key="2">
    <source>
        <dbReference type="EMBL" id="MCR2834799.1"/>
    </source>
</evidence>
<dbReference type="RefSeq" id="WP_257596642.1">
    <property type="nucleotide sequence ID" value="NZ_JANKHH010000007.1"/>
</dbReference>
<dbReference type="SUPFAM" id="SSF48452">
    <property type="entry name" value="TPR-like"/>
    <property type="match status" value="1"/>
</dbReference>
<organism evidence="2 3">
    <name type="scientific">Parerythrobacter lacustris</name>
    <dbReference type="NCBI Taxonomy" id="2969984"/>
    <lineage>
        <taxon>Bacteria</taxon>
        <taxon>Pseudomonadati</taxon>
        <taxon>Pseudomonadota</taxon>
        <taxon>Alphaproteobacteria</taxon>
        <taxon>Sphingomonadales</taxon>
        <taxon>Erythrobacteraceae</taxon>
        <taxon>Parerythrobacter</taxon>
    </lineage>
</organism>
<keyword evidence="3" id="KW-1185">Reference proteome</keyword>
<gene>
    <name evidence="2" type="ORF">NSO95_12685</name>
</gene>
<evidence type="ECO:0000313" key="3">
    <source>
        <dbReference type="Proteomes" id="UP001206067"/>
    </source>
</evidence>
<reference evidence="2 3" key="1">
    <citation type="submission" date="2022-08" db="EMBL/GenBank/DDBJ databases">
        <title>Polyphasic taxonomy analysis of Qipengyuania sp.RS5-5.</title>
        <authorList>
            <person name="Xamxidin M."/>
            <person name="Wu M."/>
        </authorList>
    </citation>
    <scope>NUCLEOTIDE SEQUENCE [LARGE SCALE GENOMIC DNA]</scope>
    <source>
        <strain evidence="2 3">RS5-5</strain>
    </source>
</reference>
<sequence>MERGLLAAAFGLILAILPLGPAAAEVPRPIMAPVELAARDLPPDIRLPSTTELARIAELEAMLRVDLPCNRSWDLDREPERRELLALHAATWGPDHPATARALTSLRCHLTYFGKTAESAGEREAIARRLLRIGRERDQPLVHLSGWLGSSRPFGRDRASTEAQLPDARMAYDTATRFFPANAIEIAFAANGLATMLEAVERPAEAEPLRLEVYDIFRATPPLDRLMVHLAEQNIALNLQKQMRGDDARPWFARALAGYERAAAEDPDNRLALIASYAQNAYSDDLDGGERVYRALLARQEAIPGTSDTQIVTTLVALARIKKLQFYRSQDFDTKRESGAFWQRVIRATGVDPDNPYFVEASELLASDPETAPLAIWILRRAVERKPQDWVLLEQLGSTLMLNGEIEEALPIRERAIALVEELRGPGDRETLRLLLNMARQVWNKVSMARARPYYARTLAGYNAELAGLPENASLVYREELRNWISVVASEQIKLFWFDRANLADGGPQTALAQAFAVAQLAHPSSSASAIRENAGRAIAAREGKAELFDAWRDARDALFGIDLAIRATAEDTVDDVTPRSRLRTERQEAAARLDRAAGALRAAAPRVFSVLRPEPVPIEAIAGHGGRRALLRDNEALVLLYPGMPANAGEMSRGVVFAVTREKAAWAEIPLDGFDLVSAVEDLRFLLSPPPGVAPAGQTAKEGDRNPATFTRYDRQAAHDLYRALFGNPDIAAVLEGKPNWVLVPQGPLLSLPFSALVTRPPTGGAAGDIDPDELRRTGWLGLERAISVLPSVDTLANGRAAGGRRGGSIASFLGIGDPAFRGIPDGAGDGAAASAAAPAEVRSFYRSGSVDLAAIGQLARLEKSGREVIEIADILGWYDADVLLQMEATQSNIDRRNQAGRLPEGGLVVFATHALVAGDLGGTLAEPAIVLTPEIAPGTASPATSAPSADRDGLLTASEVAQLDFRSSLVILSACNTAAGLNGGEGFSGLARAFFNASAGSLVATHFPLLDLAGSRLTTRMVELLPDVRGDVPGAMRQAMREYAADTAGDATGQSSAHPAAWAAFVVMDPR</sequence>
<name>A0ABT1XT08_9SPHN</name>
<dbReference type="Proteomes" id="UP001206067">
    <property type="component" value="Unassembled WGS sequence"/>
</dbReference>
<dbReference type="InterPro" id="IPR024983">
    <property type="entry name" value="CHAT_dom"/>
</dbReference>